<feature type="transmembrane region" description="Helical" evidence="1">
    <location>
        <begin position="128"/>
        <end position="151"/>
    </location>
</feature>
<keyword evidence="1" id="KW-1133">Transmembrane helix</keyword>
<sequence>MPGIIFLFLAWGAWITATFILDKKKTFRFPIAMVALMLIILHSKSITIYSIQIGAASFPLIFSAYLLVCQGTWLKKIYLFFSVMIIMLGYVGFYLLELYDPVWVLVDRKILLTVGLLVFGWMLYPTSFIYRCAAIVIGSLQAEVFLSVFFLKWRMPYLIGSNDYLDIIALTVSTLLTVHAARRLLLGFKKAVKDGFKEKKQMVH</sequence>
<keyword evidence="3" id="KW-1185">Reference proteome</keyword>
<organism evidence="2 3">
    <name type="scientific">Bacillus norwichensis</name>
    <dbReference type="NCBI Taxonomy" id="2762217"/>
    <lineage>
        <taxon>Bacteria</taxon>
        <taxon>Bacillati</taxon>
        <taxon>Bacillota</taxon>
        <taxon>Bacilli</taxon>
        <taxon>Bacillales</taxon>
        <taxon>Bacillaceae</taxon>
        <taxon>Bacillus</taxon>
    </lineage>
</organism>
<dbReference type="EMBL" id="JACSPV010000029">
    <property type="protein sequence ID" value="MBD8006380.1"/>
    <property type="molecule type" value="Genomic_DNA"/>
</dbReference>
<evidence type="ECO:0000313" key="3">
    <source>
        <dbReference type="Proteomes" id="UP000648182"/>
    </source>
</evidence>
<keyword evidence="1" id="KW-0812">Transmembrane</keyword>
<accession>A0ABR8VNN6</accession>
<reference evidence="2 3" key="1">
    <citation type="submission" date="2020-08" db="EMBL/GenBank/DDBJ databases">
        <title>A Genomic Blueprint of the Chicken Gut Microbiome.</title>
        <authorList>
            <person name="Gilroy R."/>
            <person name="Ravi A."/>
            <person name="Getino M."/>
            <person name="Pursley I."/>
            <person name="Horton D.L."/>
            <person name="Alikhan N.-F."/>
            <person name="Baker D."/>
            <person name="Gharbi K."/>
            <person name="Hall N."/>
            <person name="Watson M."/>
            <person name="Adriaenssens E.M."/>
            <person name="Foster-Nyarko E."/>
            <person name="Jarju S."/>
            <person name="Secka A."/>
            <person name="Antonio M."/>
            <person name="Oren A."/>
            <person name="Chaudhuri R."/>
            <person name="La Ragione R.M."/>
            <person name="Hildebrand F."/>
            <person name="Pallen M.J."/>
        </authorList>
    </citation>
    <scope>NUCLEOTIDE SEQUENCE [LARGE SCALE GENOMIC DNA]</scope>
    <source>
        <strain evidence="2 3">Sa1BUA2</strain>
    </source>
</reference>
<evidence type="ECO:0000256" key="1">
    <source>
        <dbReference type="SAM" id="Phobius"/>
    </source>
</evidence>
<comment type="caution">
    <text evidence="2">The sequence shown here is derived from an EMBL/GenBank/DDBJ whole genome shotgun (WGS) entry which is preliminary data.</text>
</comment>
<feature type="transmembrane region" description="Helical" evidence="1">
    <location>
        <begin position="27"/>
        <end position="43"/>
    </location>
</feature>
<protein>
    <submittedName>
        <fullName evidence="2">Uncharacterized protein</fullName>
    </submittedName>
</protein>
<feature type="transmembrane region" description="Helical" evidence="1">
    <location>
        <begin position="6"/>
        <end position="22"/>
    </location>
</feature>
<gene>
    <name evidence="2" type="ORF">H9631_14960</name>
</gene>
<dbReference type="InterPro" id="IPR014617">
    <property type="entry name" value="YphA_Bacsu"/>
</dbReference>
<dbReference type="RefSeq" id="WP_191814166.1">
    <property type="nucleotide sequence ID" value="NZ_JACSPV010000029.1"/>
</dbReference>
<dbReference type="PIRSF" id="PIRSF036710">
    <property type="entry name" value="YphA_Bacsu"/>
    <property type="match status" value="1"/>
</dbReference>
<feature type="transmembrane region" description="Helical" evidence="1">
    <location>
        <begin position="163"/>
        <end position="181"/>
    </location>
</feature>
<dbReference type="Pfam" id="PF24124">
    <property type="entry name" value="YphA"/>
    <property type="match status" value="1"/>
</dbReference>
<feature type="transmembrane region" description="Helical" evidence="1">
    <location>
        <begin position="77"/>
        <end position="96"/>
    </location>
</feature>
<proteinExistence type="predicted"/>
<keyword evidence="1" id="KW-0472">Membrane</keyword>
<evidence type="ECO:0000313" key="2">
    <source>
        <dbReference type="EMBL" id="MBD8006380.1"/>
    </source>
</evidence>
<name>A0ABR8VNN6_9BACI</name>
<dbReference type="Proteomes" id="UP000648182">
    <property type="component" value="Unassembled WGS sequence"/>
</dbReference>
<feature type="transmembrane region" description="Helical" evidence="1">
    <location>
        <begin position="49"/>
        <end position="68"/>
    </location>
</feature>